<gene>
    <name evidence="2" type="ORF">FSB_LOCUS35511</name>
    <name evidence="3" type="ORF">FSB_LOCUS44040</name>
</gene>
<feature type="compositionally biased region" description="Basic and acidic residues" evidence="1">
    <location>
        <begin position="1"/>
        <end position="10"/>
    </location>
</feature>
<feature type="compositionally biased region" description="Low complexity" evidence="1">
    <location>
        <begin position="25"/>
        <end position="37"/>
    </location>
</feature>
<organism evidence="2">
    <name type="scientific">Fagus sylvatica</name>
    <name type="common">Beechnut</name>
    <dbReference type="NCBI Taxonomy" id="28930"/>
    <lineage>
        <taxon>Eukaryota</taxon>
        <taxon>Viridiplantae</taxon>
        <taxon>Streptophyta</taxon>
        <taxon>Embryophyta</taxon>
        <taxon>Tracheophyta</taxon>
        <taxon>Spermatophyta</taxon>
        <taxon>Magnoliopsida</taxon>
        <taxon>eudicotyledons</taxon>
        <taxon>Gunneridae</taxon>
        <taxon>Pentapetalae</taxon>
        <taxon>rosids</taxon>
        <taxon>fabids</taxon>
        <taxon>Fagales</taxon>
        <taxon>Fagaceae</taxon>
        <taxon>Fagus</taxon>
    </lineage>
</organism>
<evidence type="ECO:0000313" key="2">
    <source>
        <dbReference type="EMBL" id="SPD07629.1"/>
    </source>
</evidence>
<dbReference type="EMBL" id="OIVN01002940">
    <property type="protein sequence ID" value="SPD07629.1"/>
    <property type="molecule type" value="Genomic_DNA"/>
</dbReference>
<dbReference type="AlphaFoldDB" id="A0A2N9H7R2"/>
<dbReference type="EMBL" id="OIVN01004224">
    <property type="protein sequence ID" value="SPD16158.1"/>
    <property type="molecule type" value="Genomic_DNA"/>
</dbReference>
<sequence length="97" mass="9795">MHGKSSDFARHPPPRLPVPGTGVFLPPGSGNSSSSQQLPGKSSHNTSASPKGKSEGKTQRQDCNGSVDGTGSGRTAVKEVEQQSADNVVASKPAGAV</sequence>
<proteinExistence type="predicted"/>
<accession>A0A2N9H7R2</accession>
<protein>
    <submittedName>
        <fullName evidence="2">Uncharacterized protein</fullName>
    </submittedName>
</protein>
<name>A0A2N9H7R2_FAGSY</name>
<evidence type="ECO:0000256" key="1">
    <source>
        <dbReference type="SAM" id="MobiDB-lite"/>
    </source>
</evidence>
<reference evidence="2" key="1">
    <citation type="submission" date="2018-02" db="EMBL/GenBank/DDBJ databases">
        <authorList>
            <person name="Cohen D.B."/>
            <person name="Kent A.D."/>
        </authorList>
    </citation>
    <scope>NUCLEOTIDE SEQUENCE</scope>
</reference>
<feature type="compositionally biased region" description="Polar residues" evidence="1">
    <location>
        <begin position="38"/>
        <end position="49"/>
    </location>
</feature>
<evidence type="ECO:0000313" key="3">
    <source>
        <dbReference type="EMBL" id="SPD16158.1"/>
    </source>
</evidence>
<feature type="region of interest" description="Disordered" evidence="1">
    <location>
        <begin position="1"/>
        <end position="97"/>
    </location>
</feature>